<dbReference type="AlphaFoldDB" id="A0A3L6TE36"/>
<keyword evidence="3" id="KW-1185">Reference proteome</keyword>
<feature type="compositionally biased region" description="Low complexity" evidence="1">
    <location>
        <begin position="265"/>
        <end position="283"/>
    </location>
</feature>
<evidence type="ECO:0000313" key="3">
    <source>
        <dbReference type="Proteomes" id="UP000275267"/>
    </source>
</evidence>
<gene>
    <name evidence="2" type="ORF">C2845_PM03G26300</name>
</gene>
<feature type="region of interest" description="Disordered" evidence="1">
    <location>
        <begin position="250"/>
        <end position="291"/>
    </location>
</feature>
<evidence type="ECO:0000256" key="1">
    <source>
        <dbReference type="SAM" id="MobiDB-lite"/>
    </source>
</evidence>
<dbReference type="OrthoDB" id="685425at2759"/>
<dbReference type="Proteomes" id="UP000275267">
    <property type="component" value="Unassembled WGS sequence"/>
</dbReference>
<proteinExistence type="predicted"/>
<comment type="caution">
    <text evidence="2">The sequence shown here is derived from an EMBL/GenBank/DDBJ whole genome shotgun (WGS) entry which is preliminary data.</text>
</comment>
<sequence>MAPKPDRSKSPTNDLGRSLMTQPMIDTLVARGVLVQGDGRSPPKGEMKAHSRLGEVVIFCDFFSTGRHFPLNPIMIEILEGYMINFHQLTPNTFVRLGLYFWVSKTCRLQPTAEGFVFAHLIHFQRKTVLVFAEGRISSEGTKAEAQYAPADAFGNPCSLAGKKVEALPKSCPSFNVEEKLEYRAFVSVLRDILKVFNTRDLTEEYVACQCWPLRAGWSVSDRESDVGGIPMPDFGRCFGLAKEIVVDSPAQASGGRKSTSKEVSLSPRPSSSGSGSSSTSSSSEDDQGRDFHRPLFVARSGEEKGEESKDGASATDSEAFFLYVGKILQRLRLSLGLPKPCFSLQGGLTKAQSEIDDLKVEVKTLAEGRDKAKGKYQALMKAVTKGVEKLYDEIPRYLAAYGLTTLALILENLDVDVFFTWLRAYLAILESGSKLYDDMSIVVVAARTLAALVCSLLASEGDDPAVISKAHHRTLRNRDFAWPSEKNVHPKNHPTLPKIISKNFIDSFFTRCGCQLVKREGLRLKEQLQAKADLRAQSILQEVGRSAPPGGPVTGFPAHPMTYGEGEGGVVDAGRTEGAGVETQREV</sequence>
<dbReference type="EMBL" id="PQIB02000002">
    <property type="protein sequence ID" value="RLN35707.1"/>
    <property type="molecule type" value="Genomic_DNA"/>
</dbReference>
<reference evidence="3" key="1">
    <citation type="journal article" date="2019" name="Nat. Commun.">
        <title>The genome of broomcorn millet.</title>
        <authorList>
            <person name="Zou C."/>
            <person name="Miki D."/>
            <person name="Li D."/>
            <person name="Tang Q."/>
            <person name="Xiao L."/>
            <person name="Rajput S."/>
            <person name="Deng P."/>
            <person name="Jia W."/>
            <person name="Huang R."/>
            <person name="Zhang M."/>
            <person name="Sun Y."/>
            <person name="Hu J."/>
            <person name="Fu X."/>
            <person name="Schnable P.S."/>
            <person name="Li F."/>
            <person name="Zhang H."/>
            <person name="Feng B."/>
            <person name="Zhu X."/>
            <person name="Liu R."/>
            <person name="Schnable J.C."/>
            <person name="Zhu J.-K."/>
            <person name="Zhang H."/>
        </authorList>
    </citation>
    <scope>NUCLEOTIDE SEQUENCE [LARGE SCALE GENOMIC DNA]</scope>
</reference>
<accession>A0A3L6TE36</accession>
<feature type="region of interest" description="Disordered" evidence="1">
    <location>
        <begin position="543"/>
        <end position="588"/>
    </location>
</feature>
<evidence type="ECO:0000313" key="2">
    <source>
        <dbReference type="EMBL" id="RLN35707.1"/>
    </source>
</evidence>
<protein>
    <submittedName>
        <fullName evidence="2">Uncharacterized protein</fullName>
    </submittedName>
</protein>
<organism evidence="2 3">
    <name type="scientific">Panicum miliaceum</name>
    <name type="common">Proso millet</name>
    <name type="synonym">Broomcorn millet</name>
    <dbReference type="NCBI Taxonomy" id="4540"/>
    <lineage>
        <taxon>Eukaryota</taxon>
        <taxon>Viridiplantae</taxon>
        <taxon>Streptophyta</taxon>
        <taxon>Embryophyta</taxon>
        <taxon>Tracheophyta</taxon>
        <taxon>Spermatophyta</taxon>
        <taxon>Magnoliopsida</taxon>
        <taxon>Liliopsida</taxon>
        <taxon>Poales</taxon>
        <taxon>Poaceae</taxon>
        <taxon>PACMAD clade</taxon>
        <taxon>Panicoideae</taxon>
        <taxon>Panicodae</taxon>
        <taxon>Paniceae</taxon>
        <taxon>Panicinae</taxon>
        <taxon>Panicum</taxon>
        <taxon>Panicum sect. Panicum</taxon>
    </lineage>
</organism>
<name>A0A3L6TE36_PANMI</name>